<organism evidence="3 4">
    <name type="scientific">Oleoguttula mirabilis</name>
    <dbReference type="NCBI Taxonomy" id="1507867"/>
    <lineage>
        <taxon>Eukaryota</taxon>
        <taxon>Fungi</taxon>
        <taxon>Dikarya</taxon>
        <taxon>Ascomycota</taxon>
        <taxon>Pezizomycotina</taxon>
        <taxon>Dothideomycetes</taxon>
        <taxon>Dothideomycetidae</taxon>
        <taxon>Mycosphaerellales</taxon>
        <taxon>Teratosphaeriaceae</taxon>
        <taxon>Oleoguttula</taxon>
    </lineage>
</organism>
<evidence type="ECO:0008006" key="5">
    <source>
        <dbReference type="Google" id="ProtNLM"/>
    </source>
</evidence>
<dbReference type="GO" id="GO:0005829">
    <property type="term" value="C:cytosol"/>
    <property type="evidence" value="ECO:0007669"/>
    <property type="project" value="TreeGrafter"/>
</dbReference>
<dbReference type="Gene3D" id="3.30.70.3490">
    <property type="match status" value="1"/>
</dbReference>
<dbReference type="Gene3D" id="2.40.160.120">
    <property type="match status" value="1"/>
</dbReference>
<proteinExistence type="inferred from homology"/>
<reference evidence="3 4" key="1">
    <citation type="submission" date="2021-11" db="EMBL/GenBank/DDBJ databases">
        <title>Black yeast isolated from Biological Soil Crust.</title>
        <authorList>
            <person name="Kurbessoian T."/>
        </authorList>
    </citation>
    <scope>NUCLEOTIDE SEQUENCE [LARGE SCALE GENOMIC DNA]</scope>
    <source>
        <strain evidence="3 4">CCFEE 5522</strain>
    </source>
</reference>
<dbReference type="PANTHER" id="PTHR10972:SF102">
    <property type="entry name" value="OXYSTEROL-BINDING PROTEIN"/>
    <property type="match status" value="1"/>
</dbReference>
<dbReference type="EMBL" id="JAVFHQ010000075">
    <property type="protein sequence ID" value="KAK4540084.1"/>
    <property type="molecule type" value="Genomic_DNA"/>
</dbReference>
<dbReference type="AlphaFoldDB" id="A0AAV9J601"/>
<gene>
    <name evidence="3" type="ORF">LTR36_009825</name>
</gene>
<dbReference type="Pfam" id="PF01237">
    <property type="entry name" value="Oxysterol_BP"/>
    <property type="match status" value="1"/>
</dbReference>
<comment type="similarity">
    <text evidence="1">Belongs to the OSBP family.</text>
</comment>
<feature type="compositionally biased region" description="Low complexity" evidence="2">
    <location>
        <begin position="211"/>
        <end position="231"/>
    </location>
</feature>
<evidence type="ECO:0000256" key="2">
    <source>
        <dbReference type="SAM" id="MobiDB-lite"/>
    </source>
</evidence>
<dbReference type="GO" id="GO:0032541">
    <property type="term" value="C:cortical endoplasmic reticulum"/>
    <property type="evidence" value="ECO:0007669"/>
    <property type="project" value="TreeGrafter"/>
</dbReference>
<evidence type="ECO:0000256" key="1">
    <source>
        <dbReference type="ARBA" id="ARBA00008842"/>
    </source>
</evidence>
<dbReference type="GO" id="GO:0016020">
    <property type="term" value="C:membrane"/>
    <property type="evidence" value="ECO:0007669"/>
    <property type="project" value="TreeGrafter"/>
</dbReference>
<feature type="region of interest" description="Disordered" evidence="2">
    <location>
        <begin position="192"/>
        <end position="310"/>
    </location>
</feature>
<feature type="compositionally biased region" description="Polar residues" evidence="2">
    <location>
        <begin position="245"/>
        <end position="257"/>
    </location>
</feature>
<feature type="region of interest" description="Disordered" evidence="2">
    <location>
        <begin position="121"/>
        <end position="159"/>
    </location>
</feature>
<dbReference type="Proteomes" id="UP001324427">
    <property type="component" value="Unassembled WGS sequence"/>
</dbReference>
<protein>
    <recommendedName>
        <fullName evidence="5">Oxysterol-binding protein</fullName>
    </recommendedName>
</protein>
<feature type="compositionally biased region" description="Basic and acidic residues" evidence="2">
    <location>
        <begin position="121"/>
        <end position="148"/>
    </location>
</feature>
<keyword evidence="4" id="KW-1185">Reference proteome</keyword>
<evidence type="ECO:0000313" key="3">
    <source>
        <dbReference type="EMBL" id="KAK4540084.1"/>
    </source>
</evidence>
<dbReference type="InterPro" id="IPR037239">
    <property type="entry name" value="OSBP_sf"/>
</dbReference>
<dbReference type="GO" id="GO:0032934">
    <property type="term" value="F:sterol binding"/>
    <property type="evidence" value="ECO:0007669"/>
    <property type="project" value="TreeGrafter"/>
</dbReference>
<feature type="compositionally biased region" description="Gly residues" evidence="2">
    <location>
        <begin position="265"/>
        <end position="278"/>
    </location>
</feature>
<dbReference type="InterPro" id="IPR000648">
    <property type="entry name" value="Oxysterol-bd"/>
</dbReference>
<name>A0AAV9J601_9PEZI</name>
<comment type="caution">
    <text evidence="3">The sequence shown here is derived from an EMBL/GenBank/DDBJ whole genome shotgun (WGS) entry which is preliminary data.</text>
</comment>
<accession>A0AAV9J601</accession>
<sequence>MYARGILFGKMKYELGDHAIVRCPETGLEADVEFKVKGWMGGTYNAIGGFIKDSKSGKNLYELSGFWHGQMHIKDLSTGKKELFFDASTAKPTFPKARPLNEQGPRESQRLWDPTVRAIKKADQKVATDEKSKIEDEQRKEAADRGEGEAWQPLLFRPVPPGDEEKLDWILKAQVDDRAQVEKQVEQILAITPILPGQGPGPEFAEGAKRPSAPSQTSPPQQSKQQPQQAQRGAGGDLVDFGQHDGSSSAVPSQPTQGASRGLAAGMGGMSLNGGGQGVQQAYQRPSGPGNPVRRVDSSGNEDMFIDAES</sequence>
<evidence type="ECO:0000313" key="4">
    <source>
        <dbReference type="Proteomes" id="UP001324427"/>
    </source>
</evidence>
<dbReference type="PANTHER" id="PTHR10972">
    <property type="entry name" value="OXYSTEROL-BINDING PROTEIN-RELATED"/>
    <property type="match status" value="1"/>
</dbReference>
<dbReference type="SUPFAM" id="SSF144000">
    <property type="entry name" value="Oxysterol-binding protein-like"/>
    <property type="match status" value="1"/>
</dbReference>